<dbReference type="AlphaFoldDB" id="A0A5C2LGN0"/>
<dbReference type="EMBL" id="CP043669">
    <property type="protein sequence ID" value="QEP91496.1"/>
    <property type="molecule type" value="Genomic_DNA"/>
</dbReference>
<organism evidence="1 2">
    <name type="scientific">Klebsiella pneumoniae</name>
    <dbReference type="NCBI Taxonomy" id="573"/>
    <lineage>
        <taxon>Bacteria</taxon>
        <taxon>Pseudomonadati</taxon>
        <taxon>Pseudomonadota</taxon>
        <taxon>Gammaproteobacteria</taxon>
        <taxon>Enterobacterales</taxon>
        <taxon>Enterobacteriaceae</taxon>
        <taxon>Klebsiella/Raoultella group</taxon>
        <taxon>Klebsiella</taxon>
        <taxon>Klebsiella pneumoniae complex</taxon>
    </lineage>
</organism>
<accession>A0A5C2LGN0</accession>
<reference evidence="1 2" key="1">
    <citation type="submission" date="2019-08" db="EMBL/GenBank/DDBJ databases">
        <title>Emergence of NDM-5-producing hypervirulent Klebsiella pneumoniae from clinical infections.</title>
        <authorList>
            <person name="Shen Z."/>
            <person name="Zhang H."/>
            <person name="Li M."/>
        </authorList>
    </citation>
    <scope>NUCLEOTIDE SEQUENCE [LARGE SCALE GENOMIC DNA]</scope>
    <source>
        <strain evidence="1 2">RJ18-06</strain>
    </source>
</reference>
<evidence type="ECO:0000313" key="1">
    <source>
        <dbReference type="EMBL" id="QEP91496.1"/>
    </source>
</evidence>
<evidence type="ECO:0000313" key="2">
    <source>
        <dbReference type="Proteomes" id="UP000325096"/>
    </source>
</evidence>
<protein>
    <submittedName>
        <fullName evidence="1">Uncharacterized protein</fullName>
    </submittedName>
</protein>
<gene>
    <name evidence="1" type="ORF">FZ929_07895</name>
</gene>
<sequence>MGWDCREFVVVKKHTAILLTMCAIEAANELVIFPARNITISTVGGTIIRRKNENQPGRMMNIWHLVLKIDVLL</sequence>
<dbReference type="Proteomes" id="UP000325096">
    <property type="component" value="Chromosome"/>
</dbReference>
<proteinExistence type="predicted"/>
<name>A0A5C2LGN0_KLEPN</name>